<keyword evidence="2" id="KW-0576">Peroxisome</keyword>
<keyword evidence="4" id="KW-1185">Reference proteome</keyword>
<evidence type="ECO:0000313" key="3">
    <source>
        <dbReference type="EMBL" id="KAL2916867.1"/>
    </source>
</evidence>
<comment type="similarity">
    <text evidence="1 2">Belongs to the peroxin-16 family.</text>
</comment>
<dbReference type="PANTHER" id="PTHR13299:SF0">
    <property type="entry name" value="PEROXISOMAL MEMBRANE PROTEIN PEX16"/>
    <property type="match status" value="1"/>
</dbReference>
<dbReference type="PANTHER" id="PTHR13299">
    <property type="entry name" value="PEROXISOMAL MEMBRANE PROTEIN PEX16"/>
    <property type="match status" value="1"/>
</dbReference>
<evidence type="ECO:0000256" key="1">
    <source>
        <dbReference type="ARBA" id="ARBA00009505"/>
    </source>
</evidence>
<reference evidence="3 4" key="1">
    <citation type="submission" date="2023-09" db="EMBL/GenBank/DDBJ databases">
        <title>Pangenome analysis of Batrachochytrium dendrobatidis and related Chytrids.</title>
        <authorList>
            <person name="Yacoub M.N."/>
            <person name="Stajich J.E."/>
            <person name="James T.Y."/>
        </authorList>
    </citation>
    <scope>NUCLEOTIDE SEQUENCE [LARGE SCALE GENOMIC DNA]</scope>
    <source>
        <strain evidence="3 4">JEL0888</strain>
    </source>
</reference>
<gene>
    <name evidence="3" type="ORF">HK105_203646</name>
</gene>
<dbReference type="InterPro" id="IPR013919">
    <property type="entry name" value="Pex16"/>
</dbReference>
<proteinExistence type="inferred from homology"/>
<evidence type="ECO:0000313" key="4">
    <source>
        <dbReference type="Proteomes" id="UP001527925"/>
    </source>
</evidence>
<dbReference type="Proteomes" id="UP001527925">
    <property type="component" value="Unassembled WGS sequence"/>
</dbReference>
<comment type="caution">
    <text evidence="3">The sequence shown here is derived from an EMBL/GenBank/DDBJ whole genome shotgun (WGS) entry which is preliminary data.</text>
</comment>
<evidence type="ECO:0000256" key="2">
    <source>
        <dbReference type="RuleBase" id="RU365003"/>
    </source>
</evidence>
<accession>A0ABR4NBG2</accession>
<dbReference type="Pfam" id="PF08610">
    <property type="entry name" value="Pex16"/>
    <property type="match status" value="1"/>
</dbReference>
<keyword evidence="2" id="KW-0962">Peroxisome biogenesis</keyword>
<name>A0ABR4NBG2_9FUNG</name>
<organism evidence="3 4">
    <name type="scientific">Polyrhizophydium stewartii</name>
    <dbReference type="NCBI Taxonomy" id="2732419"/>
    <lineage>
        <taxon>Eukaryota</taxon>
        <taxon>Fungi</taxon>
        <taxon>Fungi incertae sedis</taxon>
        <taxon>Chytridiomycota</taxon>
        <taxon>Chytridiomycota incertae sedis</taxon>
        <taxon>Chytridiomycetes</taxon>
        <taxon>Rhizophydiales</taxon>
        <taxon>Rhizophydiales incertae sedis</taxon>
        <taxon>Polyrhizophydium</taxon>
    </lineage>
</organism>
<dbReference type="EMBL" id="JADGIZ020000014">
    <property type="protein sequence ID" value="KAL2916867.1"/>
    <property type="molecule type" value="Genomic_DNA"/>
</dbReference>
<protein>
    <recommendedName>
        <fullName evidence="2">Peroxisomal membrane protein PEX16</fullName>
    </recommendedName>
</protein>
<sequence length="357" mass="40297">MSTSGAAPQSYREVVLDNAQTVSSVESSVRSLTYILPGRFANAEVVSEALYASIGLIGHYHDSILAREARRQLPHTPVSRFNRYTIALHRSSRLASTVSIALTVVQTFEVFCEMLAAKFGGKKIRSRTILTIETIKVVCRLLLLRLSGNRMLLHSQMPDREYDVTKMKPASAVPGTSWRGKRTGREHIPVISLAGSDESARAMQFLQARALTELSASPLQLVSRLTGLREIGEILFILRPLLYVLAIKKYGSRSYKPWVLSLLVELFSFGTAFNPHTRALKSSLTDLERDEVKRRAFLFLYYLLRNPFFGDYTKERLVAFSTSLSTKPVISFFSGVIQDYIPLWENYHFYTASGNRR</sequence>
<comment type="subcellular location">
    <subcellularLocation>
        <location evidence="2">Peroxisome membrane</location>
    </subcellularLocation>
</comment>